<dbReference type="InterPro" id="IPR016181">
    <property type="entry name" value="Acyl_CoA_acyltransferase"/>
</dbReference>
<evidence type="ECO:0000313" key="5">
    <source>
        <dbReference type="Proteomes" id="UP001225356"/>
    </source>
</evidence>
<dbReference type="SUPFAM" id="SSF55729">
    <property type="entry name" value="Acyl-CoA N-acyltransferases (Nat)"/>
    <property type="match status" value="1"/>
</dbReference>
<keyword evidence="5" id="KW-1185">Reference proteome</keyword>
<keyword evidence="1" id="KW-0808">Transferase</keyword>
<dbReference type="RefSeq" id="WP_307564148.1">
    <property type="nucleotide sequence ID" value="NZ_JAUSQU010000001.1"/>
</dbReference>
<dbReference type="EMBL" id="JAUSQU010000001">
    <property type="protein sequence ID" value="MDP9847130.1"/>
    <property type="molecule type" value="Genomic_DNA"/>
</dbReference>
<protein>
    <submittedName>
        <fullName evidence="4">GNAT superfamily N-acetyltransferase</fullName>
    </submittedName>
</protein>
<comment type="caution">
    <text evidence="4">The sequence shown here is derived from an EMBL/GenBank/DDBJ whole genome shotgun (WGS) entry which is preliminary data.</text>
</comment>
<sequence length="169" mass="18597">MSSDLKDHPSGPPAIRPATPDDAALLAELNRFVHDLHAGRRPDIYQEHPSPEELASGFEEQLGRESVRIFIADLPDVRAAGYAMATVHRRAAGVLMRQDSFIVLDHLAVSPRAIRRGVATALLDAVRDAGRSAGCRRFVTDVWDFNSEAHAFYVASGFAPMRRLLEQAL</sequence>
<organism evidence="4 5">
    <name type="scientific">Streptosporangium lutulentum</name>
    <dbReference type="NCBI Taxonomy" id="1461250"/>
    <lineage>
        <taxon>Bacteria</taxon>
        <taxon>Bacillati</taxon>
        <taxon>Actinomycetota</taxon>
        <taxon>Actinomycetes</taxon>
        <taxon>Streptosporangiales</taxon>
        <taxon>Streptosporangiaceae</taxon>
        <taxon>Streptosporangium</taxon>
    </lineage>
</organism>
<dbReference type="PANTHER" id="PTHR43877">
    <property type="entry name" value="AMINOALKYLPHOSPHONATE N-ACETYLTRANSFERASE-RELATED-RELATED"/>
    <property type="match status" value="1"/>
</dbReference>
<dbReference type="CDD" id="cd04301">
    <property type="entry name" value="NAT_SF"/>
    <property type="match status" value="1"/>
</dbReference>
<dbReference type="Gene3D" id="3.40.630.30">
    <property type="match status" value="1"/>
</dbReference>
<reference evidence="4 5" key="1">
    <citation type="submission" date="2023-07" db="EMBL/GenBank/DDBJ databases">
        <title>Sequencing the genomes of 1000 actinobacteria strains.</title>
        <authorList>
            <person name="Klenk H.-P."/>
        </authorList>
    </citation>
    <scope>NUCLEOTIDE SEQUENCE [LARGE SCALE GENOMIC DNA]</scope>
    <source>
        <strain evidence="4 5">DSM 46740</strain>
    </source>
</reference>
<evidence type="ECO:0000256" key="2">
    <source>
        <dbReference type="ARBA" id="ARBA00023315"/>
    </source>
</evidence>
<dbReference type="Pfam" id="PF00583">
    <property type="entry name" value="Acetyltransf_1"/>
    <property type="match status" value="1"/>
</dbReference>
<proteinExistence type="predicted"/>
<evidence type="ECO:0000259" key="3">
    <source>
        <dbReference type="PROSITE" id="PS51186"/>
    </source>
</evidence>
<gene>
    <name evidence="4" type="ORF">J2853_006341</name>
</gene>
<evidence type="ECO:0000313" key="4">
    <source>
        <dbReference type="EMBL" id="MDP9847130.1"/>
    </source>
</evidence>
<evidence type="ECO:0000256" key="1">
    <source>
        <dbReference type="ARBA" id="ARBA00022679"/>
    </source>
</evidence>
<dbReference type="InterPro" id="IPR050832">
    <property type="entry name" value="Bact_Acetyltransf"/>
</dbReference>
<keyword evidence="2" id="KW-0012">Acyltransferase</keyword>
<dbReference type="PROSITE" id="PS51186">
    <property type="entry name" value="GNAT"/>
    <property type="match status" value="1"/>
</dbReference>
<dbReference type="Proteomes" id="UP001225356">
    <property type="component" value="Unassembled WGS sequence"/>
</dbReference>
<accession>A0ABT9QL87</accession>
<name>A0ABT9QL87_9ACTN</name>
<feature type="domain" description="N-acetyltransferase" evidence="3">
    <location>
        <begin position="13"/>
        <end position="169"/>
    </location>
</feature>
<dbReference type="InterPro" id="IPR000182">
    <property type="entry name" value="GNAT_dom"/>
</dbReference>